<evidence type="ECO:0000313" key="2">
    <source>
        <dbReference type="EMBL" id="KAJ4356858.1"/>
    </source>
</evidence>
<dbReference type="OrthoDB" id="408152at2759"/>
<dbReference type="EMBL" id="JAPEUX010000003">
    <property type="protein sequence ID" value="KAJ4356858.1"/>
    <property type="molecule type" value="Genomic_DNA"/>
</dbReference>
<feature type="transmembrane region" description="Helical" evidence="1">
    <location>
        <begin position="190"/>
        <end position="209"/>
    </location>
</feature>
<gene>
    <name evidence="2" type="ORF">N0V89_004895</name>
</gene>
<dbReference type="PANTHER" id="PTHR36978:SF3">
    <property type="entry name" value="P-LOOP CONTAINING NUCLEOSIDE TRIPHOSPHATE HYDROLASE PROTEIN"/>
    <property type="match status" value="1"/>
</dbReference>
<keyword evidence="3" id="KW-1185">Reference proteome</keyword>
<evidence type="ECO:0000256" key="1">
    <source>
        <dbReference type="SAM" id="Phobius"/>
    </source>
</evidence>
<comment type="caution">
    <text evidence="2">The sequence shown here is derived from an EMBL/GenBank/DDBJ whole genome shotgun (WGS) entry which is preliminary data.</text>
</comment>
<dbReference type="GeneID" id="80908425"/>
<protein>
    <recommendedName>
        <fullName evidence="4">NAD dependent epimerase/dehydratase</fullName>
    </recommendedName>
</protein>
<sequence>MRSQGSRQEDRFVSMTENLISADEGTVFDIFKERFDGYAAATDAPTSGLVEELIELYPNAKVICTVRDPDGWVKSMSGVSRASTMWFLRGVLFPLPGMRHFVDYIGVLRKQWVYLYGERDPPTRQTYDRHVAWLKDIVPEERLLFFDVKEGWGPLCKALDKPEPEGIPFPRINDGEAIDKFAKKIVKRGLWRWLLVFVTLGLALISFVYV</sequence>
<accession>A0A9W9CDP1</accession>
<organism evidence="2 3">
    <name type="scientific">Didymosphaeria variabile</name>
    <dbReference type="NCBI Taxonomy" id="1932322"/>
    <lineage>
        <taxon>Eukaryota</taxon>
        <taxon>Fungi</taxon>
        <taxon>Dikarya</taxon>
        <taxon>Ascomycota</taxon>
        <taxon>Pezizomycotina</taxon>
        <taxon>Dothideomycetes</taxon>
        <taxon>Pleosporomycetidae</taxon>
        <taxon>Pleosporales</taxon>
        <taxon>Massarineae</taxon>
        <taxon>Didymosphaeriaceae</taxon>
        <taxon>Didymosphaeria</taxon>
    </lineage>
</organism>
<dbReference type="AlphaFoldDB" id="A0A9W9CDP1"/>
<name>A0A9W9CDP1_9PLEO</name>
<evidence type="ECO:0008006" key="4">
    <source>
        <dbReference type="Google" id="ProtNLM"/>
    </source>
</evidence>
<proteinExistence type="predicted"/>
<dbReference type="Gene3D" id="3.40.50.300">
    <property type="entry name" value="P-loop containing nucleotide triphosphate hydrolases"/>
    <property type="match status" value="1"/>
</dbReference>
<dbReference type="Pfam" id="PF17784">
    <property type="entry name" value="Sulfotransfer_4"/>
    <property type="match status" value="1"/>
</dbReference>
<dbReference type="SUPFAM" id="SSF52540">
    <property type="entry name" value="P-loop containing nucleoside triphosphate hydrolases"/>
    <property type="match status" value="1"/>
</dbReference>
<dbReference type="Proteomes" id="UP001140513">
    <property type="component" value="Unassembled WGS sequence"/>
</dbReference>
<dbReference type="InterPro" id="IPR027417">
    <property type="entry name" value="P-loop_NTPase"/>
</dbReference>
<keyword evidence="1" id="KW-0472">Membrane</keyword>
<dbReference type="InterPro" id="IPR040632">
    <property type="entry name" value="Sulfotransfer_4"/>
</dbReference>
<keyword evidence="1" id="KW-0812">Transmembrane</keyword>
<reference evidence="2" key="1">
    <citation type="submission" date="2022-10" db="EMBL/GenBank/DDBJ databases">
        <title>Tapping the CABI collections for fungal endophytes: first genome assemblies for Collariella, Neodidymelliopsis, Ascochyta clinopodiicola, Didymella pomorum, Didymosphaeria variabile, Neocosmospora piperis and Neocucurbitaria cava.</title>
        <authorList>
            <person name="Hill R."/>
        </authorList>
    </citation>
    <scope>NUCLEOTIDE SEQUENCE</scope>
    <source>
        <strain evidence="2">IMI 356815</strain>
    </source>
</reference>
<dbReference type="PANTHER" id="PTHR36978">
    <property type="entry name" value="P-LOOP CONTAINING NUCLEOTIDE TRIPHOSPHATE HYDROLASE"/>
    <property type="match status" value="1"/>
</dbReference>
<dbReference type="RefSeq" id="XP_056073984.1">
    <property type="nucleotide sequence ID" value="XM_056213676.1"/>
</dbReference>
<keyword evidence="1" id="KW-1133">Transmembrane helix</keyword>
<evidence type="ECO:0000313" key="3">
    <source>
        <dbReference type="Proteomes" id="UP001140513"/>
    </source>
</evidence>